<keyword evidence="4" id="KW-0433">Leucine-rich repeat</keyword>
<evidence type="ECO:0000256" key="4">
    <source>
        <dbReference type="ARBA" id="ARBA00022614"/>
    </source>
</evidence>
<dbReference type="InterPro" id="IPR003591">
    <property type="entry name" value="Leu-rich_rpt_typical-subtyp"/>
</dbReference>
<evidence type="ECO:0000256" key="9">
    <source>
        <dbReference type="ARBA" id="ARBA00023136"/>
    </source>
</evidence>
<dbReference type="EMBL" id="VIEB01000999">
    <property type="protein sequence ID" value="TQD76933.1"/>
    <property type="molecule type" value="Genomic_DNA"/>
</dbReference>
<dbReference type="PRINTS" id="PR00019">
    <property type="entry name" value="LEURICHRPT"/>
</dbReference>
<dbReference type="InterPro" id="IPR032675">
    <property type="entry name" value="LRR_dom_sf"/>
</dbReference>
<feature type="chain" id="PRO_5021966206" description="Leucine-rich repeat-containing N-terminal plant-type domain-containing protein" evidence="13">
    <location>
        <begin position="33"/>
        <end position="992"/>
    </location>
</feature>
<evidence type="ECO:0000256" key="8">
    <source>
        <dbReference type="ARBA" id="ARBA00022989"/>
    </source>
</evidence>
<feature type="transmembrane region" description="Helical" evidence="12">
    <location>
        <begin position="938"/>
        <end position="962"/>
    </location>
</feature>
<evidence type="ECO:0000256" key="2">
    <source>
        <dbReference type="ARBA" id="ARBA00009592"/>
    </source>
</evidence>
<sequence length="992" mass="111089">MEGDRIRCLKKLFRALIVVFTLLQCAVNPSLSLGFKNISSEGVVRCFEREREALLAFKHGLVDHYNLLSSWGREEHKKDCCKWVGVHCSNRTNHVTQLHLGWYPLNESYSHQQKGDPQFIDYFLQGKKMSPKLIELQRLKYLDLSWINFNGTRLPYFIGSLSNLRHLDLYSASFGGRFPSQVGNLTHLQYLDLRGNDFNSVENLKSWLPLLSSLTYLDLSTTNLSNAHDWLEIVSKLPKLTNLTLQGCGLPSPVIHSSTLFNINSSKSLAHVDLSDNQCTSPSIYLWLSNYNASLVFLDLASNSLTGLIPSVIENLTSLVYLSLSDNKFDAVNPHSFSSLCSLQSLDLGYNSLSGQFSEFVQMLSTCVQNSLESLYLYDNHLSGSIPNLTNFSSLKSLSLDGNQLNGTIPESIGQLSNLEKLDLDGNQLSGTIPESIGKLSNLVVMDLSTNDLEGVVSETHFSQLSRLQYLYLSSNSLVLSFNSNWVPPFKLKYIYLGSCKMGPYFPKWLQTQNEYSYLDISDAGIVDILPSWFWGTTRYVAFISLSNNQIGEMFASSTMNFTNYPEIHLSSNQIEGPIPSTLSHASYLDLSDNNISGSISILCEAYKSLMFLNLSNNNLSGELPQCWTHFDNLVMLDLSYNAFSGKIPSTVGSLYRMETLKLRSNRFVGEFPSSFKNCTSLKVLDVGYNQLSGPIPKWLGVSLQKLVVLMLSSNNINGSMPSELCRLTNIQNLDVSANNISGTIPKCLSNFTVLAQKGNSSPTLGHSYRRDDTSYWVSYMDDATFIWKGRMYSYKNTLGLVKRIDFSSNRLSGEIPSEITDLVGLVSLNLSRNGLTGELPAKIGKLQSLDALDLSRNQIDGRIPTSLAQIYGLSVLDLSYNNFIGKIPTGTQLQSFDPSDYAGNPQLCGPPLPKMCGDQQETPISSNEEEKDEPITWGFYISMVLGFIVGFWGVCGSLIFVRPWRYSYFRFLNILNDWFYVRAISIKQHFN</sequence>
<dbReference type="GO" id="GO:0005886">
    <property type="term" value="C:plasma membrane"/>
    <property type="evidence" value="ECO:0007669"/>
    <property type="project" value="UniProtKB-SubCell"/>
</dbReference>
<dbReference type="PANTHER" id="PTHR48063:SF101">
    <property type="entry name" value="LRR RECEPTOR-LIKE SERINE_THREONINE-PROTEIN KINASE FLS2"/>
    <property type="match status" value="1"/>
</dbReference>
<feature type="domain" description="Leucine-rich repeat-containing N-terminal plant-type" evidence="14">
    <location>
        <begin position="49"/>
        <end position="89"/>
    </location>
</feature>
<dbReference type="PROSITE" id="PS51450">
    <property type="entry name" value="LRR"/>
    <property type="match status" value="2"/>
</dbReference>
<keyword evidence="8 12" id="KW-1133">Transmembrane helix</keyword>
<dbReference type="SMART" id="SM00369">
    <property type="entry name" value="LRR_TYP"/>
    <property type="match status" value="9"/>
</dbReference>
<evidence type="ECO:0000256" key="1">
    <source>
        <dbReference type="ARBA" id="ARBA00004251"/>
    </source>
</evidence>
<feature type="signal peptide" evidence="13">
    <location>
        <begin position="1"/>
        <end position="32"/>
    </location>
</feature>
<keyword evidence="6 13" id="KW-0732">Signal</keyword>
<dbReference type="STRING" id="106549.A0A540KRS9"/>
<evidence type="ECO:0000256" key="5">
    <source>
        <dbReference type="ARBA" id="ARBA00022692"/>
    </source>
</evidence>
<reference evidence="15 16" key="1">
    <citation type="journal article" date="2019" name="G3 (Bethesda)">
        <title>Sequencing of a Wild Apple (Malus baccata) Genome Unravels the Differences Between Cultivated and Wild Apple Species Regarding Disease Resistance and Cold Tolerance.</title>
        <authorList>
            <person name="Chen X."/>
        </authorList>
    </citation>
    <scope>NUCLEOTIDE SEQUENCE [LARGE SCALE GENOMIC DNA]</scope>
    <source>
        <strain evidence="16">cv. Shandingzi</strain>
        <tissue evidence="15">Leaves</tissue>
    </source>
</reference>
<keyword evidence="9 12" id="KW-0472">Membrane</keyword>
<dbReference type="SMART" id="SM00365">
    <property type="entry name" value="LRR_SD22"/>
    <property type="match status" value="7"/>
</dbReference>
<dbReference type="PANTHER" id="PTHR48063">
    <property type="entry name" value="LRR RECEPTOR-LIKE KINASE"/>
    <property type="match status" value="1"/>
</dbReference>
<evidence type="ECO:0000256" key="6">
    <source>
        <dbReference type="ARBA" id="ARBA00022729"/>
    </source>
</evidence>
<dbReference type="FunFam" id="3.80.10.10:FF:001347">
    <property type="entry name" value="LRR receptor-like serine/threonine-protein kinase GSO2"/>
    <property type="match status" value="1"/>
</dbReference>
<dbReference type="FunFam" id="3.80.10.10:FF:000213">
    <property type="entry name" value="Tyrosine-sulfated glycopeptide receptor 1"/>
    <property type="match status" value="1"/>
</dbReference>
<comment type="subcellular location">
    <subcellularLocation>
        <location evidence="1">Cell membrane</location>
        <topology evidence="1">Single-pass type I membrane protein</topology>
    </subcellularLocation>
</comment>
<accession>A0A540KRS9</accession>
<dbReference type="Pfam" id="PF00560">
    <property type="entry name" value="LRR_1"/>
    <property type="match status" value="12"/>
</dbReference>
<gene>
    <name evidence="15" type="ORF">C1H46_037526</name>
</gene>
<comment type="caution">
    <text evidence="15">The sequence shown here is derived from an EMBL/GenBank/DDBJ whole genome shotgun (WGS) entry which is preliminary data.</text>
</comment>
<dbReference type="InterPro" id="IPR013210">
    <property type="entry name" value="LRR_N_plant-typ"/>
</dbReference>
<dbReference type="SUPFAM" id="SSF52058">
    <property type="entry name" value="L domain-like"/>
    <property type="match status" value="3"/>
</dbReference>
<keyword evidence="10" id="KW-0675">Receptor</keyword>
<evidence type="ECO:0000256" key="10">
    <source>
        <dbReference type="ARBA" id="ARBA00023170"/>
    </source>
</evidence>
<keyword evidence="11" id="KW-0325">Glycoprotein</keyword>
<evidence type="ECO:0000256" key="13">
    <source>
        <dbReference type="SAM" id="SignalP"/>
    </source>
</evidence>
<evidence type="ECO:0000256" key="11">
    <source>
        <dbReference type="ARBA" id="ARBA00023180"/>
    </source>
</evidence>
<evidence type="ECO:0000256" key="7">
    <source>
        <dbReference type="ARBA" id="ARBA00022737"/>
    </source>
</evidence>
<dbReference type="InterPro" id="IPR001611">
    <property type="entry name" value="Leu-rich_rpt"/>
</dbReference>
<dbReference type="Pfam" id="PF08263">
    <property type="entry name" value="LRRNT_2"/>
    <property type="match status" value="1"/>
</dbReference>
<name>A0A540KRS9_MALBA</name>
<dbReference type="Pfam" id="PF13516">
    <property type="entry name" value="LRR_6"/>
    <property type="match status" value="1"/>
</dbReference>
<keyword evidence="3" id="KW-1003">Cell membrane</keyword>
<dbReference type="Pfam" id="PF13855">
    <property type="entry name" value="LRR_8"/>
    <property type="match status" value="2"/>
</dbReference>
<keyword evidence="7" id="KW-0677">Repeat</keyword>
<dbReference type="Gene3D" id="3.80.10.10">
    <property type="entry name" value="Ribonuclease Inhibitor"/>
    <property type="match status" value="4"/>
</dbReference>
<keyword evidence="16" id="KW-1185">Reference proteome</keyword>
<keyword evidence="5 12" id="KW-0812">Transmembrane</keyword>
<dbReference type="Proteomes" id="UP000315295">
    <property type="component" value="Unassembled WGS sequence"/>
</dbReference>
<comment type="similarity">
    <text evidence="2">Belongs to the RLP family.</text>
</comment>
<organism evidence="15 16">
    <name type="scientific">Malus baccata</name>
    <name type="common">Siberian crab apple</name>
    <name type="synonym">Pyrus baccata</name>
    <dbReference type="NCBI Taxonomy" id="106549"/>
    <lineage>
        <taxon>Eukaryota</taxon>
        <taxon>Viridiplantae</taxon>
        <taxon>Streptophyta</taxon>
        <taxon>Embryophyta</taxon>
        <taxon>Tracheophyta</taxon>
        <taxon>Spermatophyta</taxon>
        <taxon>Magnoliopsida</taxon>
        <taxon>eudicotyledons</taxon>
        <taxon>Gunneridae</taxon>
        <taxon>Pentapetalae</taxon>
        <taxon>rosids</taxon>
        <taxon>fabids</taxon>
        <taxon>Rosales</taxon>
        <taxon>Rosaceae</taxon>
        <taxon>Amygdaloideae</taxon>
        <taxon>Maleae</taxon>
        <taxon>Malus</taxon>
    </lineage>
</organism>
<evidence type="ECO:0000313" key="16">
    <source>
        <dbReference type="Proteomes" id="UP000315295"/>
    </source>
</evidence>
<dbReference type="AlphaFoldDB" id="A0A540KRS9"/>
<protein>
    <recommendedName>
        <fullName evidence="14">Leucine-rich repeat-containing N-terminal plant-type domain-containing protein</fullName>
    </recommendedName>
</protein>
<dbReference type="InterPro" id="IPR046956">
    <property type="entry name" value="RLP23-like"/>
</dbReference>
<evidence type="ECO:0000313" key="15">
    <source>
        <dbReference type="EMBL" id="TQD76933.1"/>
    </source>
</evidence>
<proteinExistence type="inferred from homology"/>
<evidence type="ECO:0000256" key="12">
    <source>
        <dbReference type="SAM" id="Phobius"/>
    </source>
</evidence>
<evidence type="ECO:0000256" key="3">
    <source>
        <dbReference type="ARBA" id="ARBA00022475"/>
    </source>
</evidence>
<evidence type="ECO:0000259" key="14">
    <source>
        <dbReference type="Pfam" id="PF08263"/>
    </source>
</evidence>